<proteinExistence type="predicted"/>
<comment type="caution">
    <text evidence="2">The sequence shown here is derived from an EMBL/GenBank/DDBJ whole genome shotgun (WGS) entry which is preliminary data.</text>
</comment>
<dbReference type="InterPro" id="IPR025497">
    <property type="entry name" value="PatA-like_N"/>
</dbReference>
<feature type="non-terminal residue" evidence="2">
    <location>
        <position position="1"/>
    </location>
</feature>
<reference evidence="2 3" key="1">
    <citation type="submission" date="2020-08" db="EMBL/GenBank/DDBJ databases">
        <title>Acidobacteriota in marine sediments use diverse sulfur dissimilation pathways.</title>
        <authorList>
            <person name="Wasmund K."/>
        </authorList>
    </citation>
    <scope>NUCLEOTIDE SEQUENCE [LARGE SCALE GENOMIC DNA]</scope>
    <source>
        <strain evidence="2">MAG AM4</strain>
    </source>
</reference>
<organism evidence="2 3">
    <name type="scientific">Candidatus Polarisedimenticola svalbardensis</name>
    <dbReference type="NCBI Taxonomy" id="2886004"/>
    <lineage>
        <taxon>Bacteria</taxon>
        <taxon>Pseudomonadati</taxon>
        <taxon>Acidobacteriota</taxon>
        <taxon>Candidatus Polarisedimenticolia</taxon>
        <taxon>Candidatus Polarisedimenticolales</taxon>
        <taxon>Candidatus Polarisedimenticolaceae</taxon>
        <taxon>Candidatus Polarisedimenticola</taxon>
    </lineage>
</organism>
<accession>A0A8J6Y344</accession>
<dbReference type="AlphaFoldDB" id="A0A8J6Y344"/>
<name>A0A8J6Y344_9BACT</name>
<dbReference type="Pfam" id="PF14332">
    <property type="entry name" value="DUF4388"/>
    <property type="match status" value="1"/>
</dbReference>
<dbReference type="EMBL" id="JACXWD010000153">
    <property type="protein sequence ID" value="MBD3869668.1"/>
    <property type="molecule type" value="Genomic_DNA"/>
</dbReference>
<gene>
    <name evidence="2" type="ORF">IFK94_16230</name>
</gene>
<feature type="domain" description="PatA-like N-terminal" evidence="1">
    <location>
        <begin position="1"/>
        <end position="155"/>
    </location>
</feature>
<sequence length="351" mass="40044">QLSDFNLAEILQLLASQQKSGFLNLETNRNMVFIFDKGVLISTRDRRSRSRDPLESFLRAYGFFNEQQWKHVEYVRKNSSLDLTEILISEGLMDNVEMDRVLKSLAQEMAHAGMKMRRGRYHFSPTKDTPPGVNWRYSLDVQALLMEAVRRLDEEGILKDFLPSQAITFKQGNRVLAPEELTETGQRIIEMALAGLPLGRIIRQGKTESFVARDMLKSWCEEGVLERVDPGTDDEESSNRGSRFKLNLKSGLRSLPLTMLAVLVIGTLGWLRWTATPLPDVNPGESLRRAQIRSEVVTAARLYRYQKGEWPASLGEMVRSGQLTPSILITVDDLGWQYDLNRKQDKFTFGS</sequence>
<evidence type="ECO:0000259" key="1">
    <source>
        <dbReference type="Pfam" id="PF14332"/>
    </source>
</evidence>
<evidence type="ECO:0000313" key="3">
    <source>
        <dbReference type="Proteomes" id="UP000648239"/>
    </source>
</evidence>
<dbReference type="Proteomes" id="UP000648239">
    <property type="component" value="Unassembled WGS sequence"/>
</dbReference>
<protein>
    <submittedName>
        <fullName evidence="2">DUF4388 domain-containing protein</fullName>
    </submittedName>
</protein>
<evidence type="ECO:0000313" key="2">
    <source>
        <dbReference type="EMBL" id="MBD3869668.1"/>
    </source>
</evidence>